<feature type="compositionally biased region" description="Low complexity" evidence="1">
    <location>
        <begin position="77"/>
        <end position="107"/>
    </location>
</feature>
<feature type="non-terminal residue" evidence="2">
    <location>
        <position position="120"/>
    </location>
</feature>
<protein>
    <submittedName>
        <fullName evidence="2">Uncharacterized protein</fullName>
    </submittedName>
</protein>
<sequence>IRERHGVAGTRRDKRRLATGGEQERYTRWLQLLYCNGQRYDDSPRCYHLDGFFIRDNYHSNYISNYRDSGRDNYGGNQYQRSNSWQSSNSGYSSSYSSSRSHYQSRSVGYSPYHNDRHRY</sequence>
<reference evidence="2" key="1">
    <citation type="journal article" date="2023" name="IScience">
        <title>Live-bearing cockroach genome reveals convergent evolutionary mechanisms linked to viviparity in insects and beyond.</title>
        <authorList>
            <person name="Fouks B."/>
            <person name="Harrison M.C."/>
            <person name="Mikhailova A.A."/>
            <person name="Marchal E."/>
            <person name="English S."/>
            <person name="Carruthers M."/>
            <person name="Jennings E.C."/>
            <person name="Chiamaka E.L."/>
            <person name="Frigard R.A."/>
            <person name="Pippel M."/>
            <person name="Attardo G.M."/>
            <person name="Benoit J.B."/>
            <person name="Bornberg-Bauer E."/>
            <person name="Tobe S.S."/>
        </authorList>
    </citation>
    <scope>NUCLEOTIDE SEQUENCE</scope>
    <source>
        <strain evidence="2">Stay&amp;Tobe</strain>
    </source>
</reference>
<dbReference type="AlphaFoldDB" id="A0AAD7ZAB2"/>
<comment type="caution">
    <text evidence="2">The sequence shown here is derived from an EMBL/GenBank/DDBJ whole genome shotgun (WGS) entry which is preliminary data.</text>
</comment>
<feature type="region of interest" description="Disordered" evidence="1">
    <location>
        <begin position="1"/>
        <end position="20"/>
    </location>
</feature>
<evidence type="ECO:0000313" key="2">
    <source>
        <dbReference type="EMBL" id="KAJ9576831.1"/>
    </source>
</evidence>
<feature type="non-terminal residue" evidence="2">
    <location>
        <position position="1"/>
    </location>
</feature>
<proteinExistence type="predicted"/>
<organism evidence="2 3">
    <name type="scientific">Diploptera punctata</name>
    <name type="common">Pacific beetle cockroach</name>
    <dbReference type="NCBI Taxonomy" id="6984"/>
    <lineage>
        <taxon>Eukaryota</taxon>
        <taxon>Metazoa</taxon>
        <taxon>Ecdysozoa</taxon>
        <taxon>Arthropoda</taxon>
        <taxon>Hexapoda</taxon>
        <taxon>Insecta</taxon>
        <taxon>Pterygota</taxon>
        <taxon>Neoptera</taxon>
        <taxon>Polyneoptera</taxon>
        <taxon>Dictyoptera</taxon>
        <taxon>Blattodea</taxon>
        <taxon>Blaberoidea</taxon>
        <taxon>Blaberidae</taxon>
        <taxon>Diplopterinae</taxon>
        <taxon>Diploptera</taxon>
    </lineage>
</organism>
<dbReference type="Proteomes" id="UP001233999">
    <property type="component" value="Unassembled WGS sequence"/>
</dbReference>
<evidence type="ECO:0000256" key="1">
    <source>
        <dbReference type="SAM" id="MobiDB-lite"/>
    </source>
</evidence>
<dbReference type="EMBL" id="JASPKZ010009390">
    <property type="protein sequence ID" value="KAJ9576831.1"/>
    <property type="molecule type" value="Genomic_DNA"/>
</dbReference>
<name>A0AAD7ZAB2_DIPPU</name>
<keyword evidence="3" id="KW-1185">Reference proteome</keyword>
<evidence type="ECO:0000313" key="3">
    <source>
        <dbReference type="Proteomes" id="UP001233999"/>
    </source>
</evidence>
<accession>A0AAD7ZAB2</accession>
<reference evidence="2" key="2">
    <citation type="submission" date="2023-05" db="EMBL/GenBank/DDBJ databases">
        <authorList>
            <person name="Fouks B."/>
        </authorList>
    </citation>
    <scope>NUCLEOTIDE SEQUENCE</scope>
    <source>
        <strain evidence="2">Stay&amp;Tobe</strain>
        <tissue evidence="2">Testes</tissue>
    </source>
</reference>
<feature type="region of interest" description="Disordered" evidence="1">
    <location>
        <begin position="65"/>
        <end position="120"/>
    </location>
</feature>
<gene>
    <name evidence="2" type="ORF">L9F63_006605</name>
</gene>